<gene>
    <name evidence="1" type="ORF">H9L22_06580</name>
</gene>
<dbReference type="Gene3D" id="3.40.190.10">
    <property type="entry name" value="Periplasmic binding protein-like II"/>
    <property type="match status" value="1"/>
</dbReference>
<dbReference type="Pfam" id="PF01547">
    <property type="entry name" value="SBP_bac_1"/>
    <property type="match status" value="1"/>
</dbReference>
<dbReference type="KEGG" id="tdf:H9L22_06580"/>
<proteinExistence type="predicted"/>
<keyword evidence="2" id="KW-1185">Reference proteome</keyword>
<evidence type="ECO:0000313" key="2">
    <source>
        <dbReference type="Proteomes" id="UP000516117"/>
    </source>
</evidence>
<dbReference type="InterPro" id="IPR050490">
    <property type="entry name" value="Bact_solute-bd_prot1"/>
</dbReference>
<reference evidence="1 2" key="1">
    <citation type="submission" date="2020-08" db="EMBL/GenBank/DDBJ databases">
        <title>Genome sequence of Tessaracoccus defluvii JCM 17540T.</title>
        <authorList>
            <person name="Hyun D.-W."/>
            <person name="Bae J.-W."/>
        </authorList>
    </citation>
    <scope>NUCLEOTIDE SEQUENCE [LARGE SCALE GENOMIC DNA]</scope>
    <source>
        <strain evidence="1 2">JCM 17540</strain>
    </source>
</reference>
<dbReference type="InterPro" id="IPR006059">
    <property type="entry name" value="SBP"/>
</dbReference>
<evidence type="ECO:0000313" key="1">
    <source>
        <dbReference type="EMBL" id="QNP57508.1"/>
    </source>
</evidence>
<dbReference type="RefSeq" id="WP_187722596.1">
    <property type="nucleotide sequence ID" value="NZ_BAABBL010000003.1"/>
</dbReference>
<dbReference type="AlphaFoldDB" id="A0A7H0HAE2"/>
<dbReference type="PANTHER" id="PTHR43649">
    <property type="entry name" value="ARABINOSE-BINDING PROTEIN-RELATED"/>
    <property type="match status" value="1"/>
</dbReference>
<name>A0A7H0HAE2_9ACTN</name>
<sequence length="264" mass="28104">MSILAPSYADSSKGDWDKIIAEFNKTYPKVEVKLQIEGWEGFSDKVAARIQANDYPDILNDNAFAASAEAGILYPIDEVVSAETLAAIEPSLLANGQSADGKQWAAPDIASARMMAYNVDLFDKAGIAAAPKSWAELEEASAKLAALGGDVKAYGMPLGNEEAQVESSLWLWGAGGSWIVDGELKADTPEAVEGFTQMKKMFEAGYTQPNLEDNRQDVATLFQAGLLGMLVAHSPIVTDAEAKGVKVALAGRWPSSPSSGSRTR</sequence>
<organism evidence="1 2">
    <name type="scientific">Tessaracoccus defluvii</name>
    <dbReference type="NCBI Taxonomy" id="1285901"/>
    <lineage>
        <taxon>Bacteria</taxon>
        <taxon>Bacillati</taxon>
        <taxon>Actinomycetota</taxon>
        <taxon>Actinomycetes</taxon>
        <taxon>Propionibacteriales</taxon>
        <taxon>Propionibacteriaceae</taxon>
        <taxon>Tessaracoccus</taxon>
    </lineage>
</organism>
<dbReference type="PANTHER" id="PTHR43649:SF30">
    <property type="entry name" value="ABC TRANSPORTER SUBSTRATE-BINDING PROTEIN"/>
    <property type="match status" value="1"/>
</dbReference>
<dbReference type="SUPFAM" id="SSF53850">
    <property type="entry name" value="Periplasmic binding protein-like II"/>
    <property type="match status" value="1"/>
</dbReference>
<dbReference type="Proteomes" id="UP000516117">
    <property type="component" value="Chromosome"/>
</dbReference>
<protein>
    <submittedName>
        <fullName evidence="1">Extracellular solute-binding protein</fullName>
    </submittedName>
</protein>
<dbReference type="EMBL" id="CP060789">
    <property type="protein sequence ID" value="QNP57508.1"/>
    <property type="molecule type" value="Genomic_DNA"/>
</dbReference>
<accession>A0A7H0HAE2</accession>